<dbReference type="EMBL" id="JARH01000928">
    <property type="protein sequence ID" value="EXF75096.1"/>
    <property type="molecule type" value="Genomic_DNA"/>
</dbReference>
<dbReference type="eggNOG" id="ENOG502SR3E">
    <property type="taxonomic scope" value="Eukaryota"/>
</dbReference>
<dbReference type="HOGENOM" id="CLU_1038321_0_0_1"/>
<dbReference type="AlphaFoldDB" id="A0A010R4C2"/>
<dbReference type="OrthoDB" id="1896086at2759"/>
<evidence type="ECO:0000313" key="3">
    <source>
        <dbReference type="Proteomes" id="UP000020467"/>
    </source>
</evidence>
<name>A0A010R4C2_9PEZI</name>
<keyword evidence="3" id="KW-1185">Reference proteome</keyword>
<keyword evidence="1" id="KW-0732">Signal</keyword>
<evidence type="ECO:0008006" key="4">
    <source>
        <dbReference type="Google" id="ProtNLM"/>
    </source>
</evidence>
<reference evidence="2 3" key="1">
    <citation type="submission" date="2014-02" db="EMBL/GenBank/DDBJ databases">
        <title>The genome sequence of Colletotrichum fioriniae PJ7.</title>
        <authorList>
            <person name="Baroncelli R."/>
            <person name="Thon M.R."/>
        </authorList>
    </citation>
    <scope>NUCLEOTIDE SEQUENCE [LARGE SCALE GENOMIC DNA]</scope>
    <source>
        <strain evidence="2 3">PJ7</strain>
    </source>
</reference>
<comment type="caution">
    <text evidence="2">The sequence shown here is derived from an EMBL/GenBank/DDBJ whole genome shotgun (WGS) entry which is preliminary data.</text>
</comment>
<dbReference type="KEGG" id="cfj:CFIO01_06706"/>
<accession>A0A010R4C2</accession>
<feature type="signal peptide" evidence="1">
    <location>
        <begin position="1"/>
        <end position="18"/>
    </location>
</feature>
<evidence type="ECO:0000256" key="1">
    <source>
        <dbReference type="SAM" id="SignalP"/>
    </source>
</evidence>
<organism evidence="2 3">
    <name type="scientific">Colletotrichum fioriniae PJ7</name>
    <dbReference type="NCBI Taxonomy" id="1445577"/>
    <lineage>
        <taxon>Eukaryota</taxon>
        <taxon>Fungi</taxon>
        <taxon>Dikarya</taxon>
        <taxon>Ascomycota</taxon>
        <taxon>Pezizomycotina</taxon>
        <taxon>Sordariomycetes</taxon>
        <taxon>Hypocreomycetidae</taxon>
        <taxon>Glomerellales</taxon>
        <taxon>Glomerellaceae</taxon>
        <taxon>Colletotrichum</taxon>
        <taxon>Colletotrichum acutatum species complex</taxon>
    </lineage>
</organism>
<gene>
    <name evidence="2" type="ORF">CFIO01_06706</name>
</gene>
<feature type="chain" id="PRO_5001455398" description="Ecp2 effector protein domain-containing protein" evidence="1">
    <location>
        <begin position="19"/>
        <end position="268"/>
    </location>
</feature>
<dbReference type="Proteomes" id="UP000020467">
    <property type="component" value="Unassembled WGS sequence"/>
</dbReference>
<protein>
    <recommendedName>
        <fullName evidence="4">Ecp2 effector protein domain-containing protein</fullName>
    </recommendedName>
</protein>
<sequence length="268" mass="29411">MISAFLILLCCVTFRAWAAPGAHKNGANIPTFGIANIQDDPVESDRTDFNSKNLPATRSTPPIYDFPSPKCTSDDKTFAQQKAELFIDYFCTNKLFWNYAFAPPISLGLNHTSDGRKKVPAAGAGYSIPGSGESVWIGLMFSRDSCSGFFPFTLGNTDDEKGDYCKRRFRAILNGCGTDTTKKGGTLVDGCRVYQIAVATNNPFTTDELYKDEGELKCENPQKPIAKGLEETCTCYYTGYPGLIDFFERPASNLCEAGKVDLKKLAIN</sequence>
<evidence type="ECO:0000313" key="2">
    <source>
        <dbReference type="EMBL" id="EXF75096.1"/>
    </source>
</evidence>
<proteinExistence type="predicted"/>